<dbReference type="InterPro" id="IPR001254">
    <property type="entry name" value="Trypsin_dom"/>
</dbReference>
<dbReference type="InterPro" id="IPR009003">
    <property type="entry name" value="Peptidase_S1_PA"/>
</dbReference>
<dbReference type="InterPro" id="IPR033116">
    <property type="entry name" value="TRYPSIN_SER"/>
</dbReference>
<dbReference type="PROSITE" id="PS50240">
    <property type="entry name" value="TRYPSIN_DOM"/>
    <property type="match status" value="1"/>
</dbReference>
<keyword evidence="9" id="KW-0720">Serine protease</keyword>
<feature type="domain" description="Sushi" evidence="12">
    <location>
        <begin position="136"/>
        <end position="205"/>
    </location>
</feature>
<accession>A0A913Z1D0</accession>
<evidence type="ECO:0000259" key="11">
    <source>
        <dbReference type="PROSITE" id="PS50240"/>
    </source>
</evidence>
<keyword evidence="9" id="KW-0645">Protease</keyword>
<dbReference type="SUPFAM" id="SSF50494">
    <property type="entry name" value="Trypsin-like serine proteases"/>
    <property type="match status" value="1"/>
</dbReference>
<dbReference type="GO" id="GO:0004252">
    <property type="term" value="F:serine-type endopeptidase activity"/>
    <property type="evidence" value="ECO:0007669"/>
    <property type="project" value="InterPro"/>
</dbReference>
<dbReference type="SMART" id="SM00280">
    <property type="entry name" value="KAZAL"/>
    <property type="match status" value="4"/>
</dbReference>
<feature type="domain" description="Sushi" evidence="12">
    <location>
        <begin position="1"/>
        <end position="52"/>
    </location>
</feature>
<dbReference type="Pfam" id="PF00089">
    <property type="entry name" value="Trypsin"/>
    <property type="match status" value="1"/>
</dbReference>
<feature type="domain" description="Kazal-like" evidence="13">
    <location>
        <begin position="451"/>
        <end position="502"/>
    </location>
</feature>
<dbReference type="OrthoDB" id="10051896at2759"/>
<dbReference type="PROSITE" id="PS00134">
    <property type="entry name" value="TRYPSIN_HIS"/>
    <property type="match status" value="1"/>
</dbReference>
<keyword evidence="7" id="KW-0325">Glycoprotein</keyword>
<feature type="region of interest" description="Disordered" evidence="10">
    <location>
        <begin position="1019"/>
        <end position="1079"/>
    </location>
</feature>
<feature type="domain" description="Kazal-like" evidence="13">
    <location>
        <begin position="897"/>
        <end position="947"/>
    </location>
</feature>
<dbReference type="CDD" id="cd00033">
    <property type="entry name" value="CCP"/>
    <property type="match status" value="6"/>
</dbReference>
<dbReference type="PROSITE" id="PS00135">
    <property type="entry name" value="TRYPSIN_SER"/>
    <property type="match status" value="1"/>
</dbReference>
<dbReference type="SMART" id="SM00057">
    <property type="entry name" value="FIMAC"/>
    <property type="match status" value="4"/>
</dbReference>
<evidence type="ECO:0000313" key="14">
    <source>
        <dbReference type="EnsemblMetazoa" id="XP_038045699.1"/>
    </source>
</evidence>
<dbReference type="CDD" id="cd00190">
    <property type="entry name" value="Tryp_SPc"/>
    <property type="match status" value="1"/>
</dbReference>
<keyword evidence="3 8" id="KW-0768">Sushi</keyword>
<dbReference type="InterPro" id="IPR000436">
    <property type="entry name" value="Sushi_SCR_CCP_dom"/>
</dbReference>
<evidence type="ECO:0000256" key="4">
    <source>
        <dbReference type="ARBA" id="ARBA00022729"/>
    </source>
</evidence>
<dbReference type="Gene3D" id="2.10.70.10">
    <property type="entry name" value="Complement Module, domain 1"/>
    <property type="match status" value="9"/>
</dbReference>
<evidence type="ECO:0000256" key="8">
    <source>
        <dbReference type="PROSITE-ProRule" id="PRU00302"/>
    </source>
</evidence>
<dbReference type="GeneID" id="119720191"/>
<dbReference type="EnsemblMetazoa" id="XM_038189771.1">
    <property type="protein sequence ID" value="XP_038045699.1"/>
    <property type="gene ID" value="LOC119720191"/>
</dbReference>
<dbReference type="CDD" id="cd00104">
    <property type="entry name" value="KAZAL_FS"/>
    <property type="match status" value="4"/>
</dbReference>
<dbReference type="InterPro" id="IPR035976">
    <property type="entry name" value="Sushi/SCR/CCP_sf"/>
</dbReference>
<dbReference type="PANTHER" id="PTHR46393:SF7">
    <property type="entry name" value="COMPLEMENT C2"/>
    <property type="match status" value="1"/>
</dbReference>
<dbReference type="OMA" id="KCNLGAW"/>
<dbReference type="SMART" id="SM00032">
    <property type="entry name" value="CCP"/>
    <property type="match status" value="9"/>
</dbReference>
<evidence type="ECO:0000259" key="13">
    <source>
        <dbReference type="PROSITE" id="PS51465"/>
    </source>
</evidence>
<reference evidence="14" key="1">
    <citation type="submission" date="2022-11" db="UniProtKB">
        <authorList>
            <consortium name="EnsemblMetazoa"/>
        </authorList>
    </citation>
    <scope>IDENTIFICATION</scope>
</reference>
<feature type="domain" description="Sushi" evidence="12">
    <location>
        <begin position="746"/>
        <end position="802"/>
    </location>
</feature>
<evidence type="ECO:0000256" key="3">
    <source>
        <dbReference type="ARBA" id="ARBA00022659"/>
    </source>
</evidence>
<feature type="domain" description="Sushi" evidence="12">
    <location>
        <begin position="582"/>
        <end position="651"/>
    </location>
</feature>
<evidence type="ECO:0000313" key="15">
    <source>
        <dbReference type="Proteomes" id="UP000887568"/>
    </source>
</evidence>
<dbReference type="PRINTS" id="PR00722">
    <property type="entry name" value="CHYMOTRYPSIN"/>
</dbReference>
<evidence type="ECO:0000256" key="5">
    <source>
        <dbReference type="ARBA" id="ARBA00022737"/>
    </source>
</evidence>
<keyword evidence="15" id="KW-1185">Reference proteome</keyword>
<feature type="domain" description="Peptidase S1" evidence="11">
    <location>
        <begin position="1176"/>
        <end position="1450"/>
    </location>
</feature>
<evidence type="ECO:0000256" key="2">
    <source>
        <dbReference type="ARBA" id="ARBA00022525"/>
    </source>
</evidence>
<dbReference type="PROSITE" id="PS50923">
    <property type="entry name" value="SUSHI"/>
    <property type="match status" value="8"/>
</dbReference>
<feature type="domain" description="Sushi" evidence="12">
    <location>
        <begin position="300"/>
        <end position="356"/>
    </location>
</feature>
<protein>
    <submittedName>
        <fullName evidence="14">Uncharacterized protein</fullName>
    </submittedName>
</protein>
<sequence length="1457" mass="160307">MHGSFRLIQGDRYEHGSTIRYECNPGYILQDPAAEYSHCNDGRWSLEPVCHPDDQVTEPPVAATTCPTPSVPNALIYHRGQNIATAGFEIIFGNRDEIEVRCNTDFTVNGREAVTATCWNGAWTPALPRCEVIYKRSCSRPVAVPDVRQYVDDSIQLLDSPRTSFFHESTIMSRCQDPLKMKLMTGPLRTCNDGRWTGPVPVCEPALTSFSLPALRTTLHQLMANGTLLIYPGVGQLNVDCIVSSGYPVLDHSHWQQWIPGGQGEKKYGVPAEGHSGTYTCKKLGWPTVFHRLIIQVRAVSCSEPSPPLNSRRIGDDFRLTKSVSFECNESYDLIGERTIKCNLGAWLGEIPRCRARDCPDIYMANLDSNLRLMINGGNSPGSVVIFTCQSGFHRVGETRLTCQGGSWSPSFPTCEADVPDDTGPLLRPDDCNCEVWERCVANSNGPSTCHCIHPRQCDGAVGQEQYCGSDGRTYASICRMKAAGCLLDLDIQVVSNGPCPEITEPPVAAATCPTPSVPNALIYHRSQNIDTRDFEIIFDNGDEIEVRCTVFTVNGREVVTATCRNGAWRPVLPRCEVTYKRSCSRPVAVPDVRQYVDDSIKLRDTPRPSFFHDSTIMSRCKDPLTMTLVTGPLRTCNDGRWTGPVPVCERASTSFSLPALDTTLHQFMANGTLLIYPGVGQLNVDCIVYSGYPVLEHSHSQQWTSGGQGKKKYGVPAEGHSGTYTCKKAWWPFVFHRLMIQIRAVSCPEPRPPLNGRRIGDDFRLTKSVSFECNEGFDLIGERTFKCNLGAWLGEIPRCRARDCPEINMAHLDPNLRLMINGGNSPGSVVIFTCQSGFHRVGETRLTCQGGSWSPSFPTCEADVSDDTGPLLGPDDCNCEVWERCVANSNGPSTCHCIHPRQCDDVGQEQYCGSNGRTYPSICRMKAAGCLLDLDIQVVSNGPCPENDCNCEVWERCVANSNGPSTCHCIHPQQCDDVGQEQYCGSDGRTYPSICRMKAAGCLLDLDIQVVSNGPCPESPSLQLPTEDSLLSDYSSESSESPVDPTVSPSMETTESRNSENGTTESETNRADVPGGTGPLLGPDDCNCEVWERCVANSNGPSTCHCIHPRQCDDVGQEQYCGSNGRTYTSICRMKAAGCLLDLDIQVVSNGPCPENDYAACGYSEYAEQRIFGRISGGTDAAEGQWPWQVALFCHRNCRRCEPRFFCGGSLIARNWVLTAAHCFRDNHCPWSAIRVYTGIRNKSRSALRLLDPALVYTLDGDDALIKHEAFNSDLDNDIAVLRLSRDVMLSSGIRPICMPKLAMKERALYSPHGEPPYVAGWGTTQPYDSGNRCFDGYRPTSSLLQYLVVPVRSNRECRDSFINHYECTSVSAYKPAIAFCAGVPEGGVDACKGDSGGPVMRQMTVADGSKRWVQIGIVSWGEGCAVEGRYGIYTRLSAYTDWIESHTSTRDPRSG</sequence>
<dbReference type="GO" id="GO:0006508">
    <property type="term" value="P:proteolysis"/>
    <property type="evidence" value="ECO:0007669"/>
    <property type="project" value="UniProtKB-KW"/>
</dbReference>
<dbReference type="PANTHER" id="PTHR46393">
    <property type="entry name" value="SUSHI DOMAIN-CONTAINING PROTEIN"/>
    <property type="match status" value="1"/>
</dbReference>
<keyword evidence="5" id="KW-0677">Repeat</keyword>
<dbReference type="InterPro" id="IPR036058">
    <property type="entry name" value="Kazal_dom_sf"/>
</dbReference>
<feature type="domain" description="Sushi" evidence="12">
    <location>
        <begin position="357"/>
        <end position="417"/>
    </location>
</feature>
<dbReference type="PROSITE" id="PS51465">
    <property type="entry name" value="KAZAL_2"/>
    <property type="match status" value="4"/>
</dbReference>
<keyword evidence="9" id="KW-0378">Hydrolase</keyword>
<comment type="subcellular location">
    <subcellularLocation>
        <location evidence="1">Secreted</location>
    </subcellularLocation>
</comment>
<feature type="disulfide bond" evidence="8">
    <location>
        <begin position="23"/>
        <end position="50"/>
    </location>
</feature>
<evidence type="ECO:0000256" key="7">
    <source>
        <dbReference type="ARBA" id="ARBA00023180"/>
    </source>
</evidence>
<dbReference type="InterPro" id="IPR002350">
    <property type="entry name" value="Kazal_dom"/>
</dbReference>
<dbReference type="Proteomes" id="UP000887568">
    <property type="component" value="Unplaced"/>
</dbReference>
<organism evidence="14 15">
    <name type="scientific">Patiria miniata</name>
    <name type="common">Bat star</name>
    <name type="synonym">Asterina miniata</name>
    <dbReference type="NCBI Taxonomy" id="46514"/>
    <lineage>
        <taxon>Eukaryota</taxon>
        <taxon>Metazoa</taxon>
        <taxon>Echinodermata</taxon>
        <taxon>Eleutherozoa</taxon>
        <taxon>Asterozoa</taxon>
        <taxon>Asteroidea</taxon>
        <taxon>Valvatacea</taxon>
        <taxon>Valvatida</taxon>
        <taxon>Asterinidae</taxon>
        <taxon>Patiria</taxon>
    </lineage>
</organism>
<dbReference type="Gene3D" id="3.30.60.30">
    <property type="match status" value="4"/>
</dbReference>
<dbReference type="Gene3D" id="2.40.10.10">
    <property type="entry name" value="Trypsin-like serine proteases"/>
    <property type="match status" value="1"/>
</dbReference>
<dbReference type="Pfam" id="PF07648">
    <property type="entry name" value="Kazal_2"/>
    <property type="match status" value="4"/>
</dbReference>
<feature type="domain" description="Kazal-like" evidence="13">
    <location>
        <begin position="969"/>
        <end position="1019"/>
    </location>
</feature>
<evidence type="ECO:0000256" key="6">
    <source>
        <dbReference type="ARBA" id="ARBA00023157"/>
    </source>
</evidence>
<feature type="compositionally biased region" description="Low complexity" evidence="10">
    <location>
        <begin position="1027"/>
        <end position="1051"/>
    </location>
</feature>
<feature type="domain" description="Kazal-like" evidence="13">
    <location>
        <begin position="1106"/>
        <end position="1156"/>
    </location>
</feature>
<comment type="caution">
    <text evidence="8">Lacks conserved residue(s) required for the propagation of feature annotation.</text>
</comment>
<dbReference type="InterPro" id="IPR001314">
    <property type="entry name" value="Peptidase_S1A"/>
</dbReference>
<dbReference type="SMART" id="SM00020">
    <property type="entry name" value="Tryp_SPc"/>
    <property type="match status" value="1"/>
</dbReference>
<evidence type="ECO:0000256" key="1">
    <source>
        <dbReference type="ARBA" id="ARBA00004613"/>
    </source>
</evidence>
<feature type="domain" description="Sushi" evidence="12">
    <location>
        <begin position="64"/>
        <end position="132"/>
    </location>
</feature>
<keyword evidence="6 8" id="KW-1015">Disulfide bond</keyword>
<dbReference type="Pfam" id="PF00084">
    <property type="entry name" value="Sushi"/>
    <property type="match status" value="6"/>
</dbReference>
<dbReference type="FunFam" id="2.40.10.10:FF:000054">
    <property type="entry name" value="Complement C1r subcomponent"/>
    <property type="match status" value="1"/>
</dbReference>
<dbReference type="InterPro" id="IPR018114">
    <property type="entry name" value="TRYPSIN_HIS"/>
</dbReference>
<keyword evidence="2" id="KW-0964">Secreted</keyword>
<dbReference type="RefSeq" id="XP_038045699.1">
    <property type="nucleotide sequence ID" value="XM_038189771.1"/>
</dbReference>
<dbReference type="GO" id="GO:0005576">
    <property type="term" value="C:extracellular region"/>
    <property type="evidence" value="ECO:0007669"/>
    <property type="project" value="UniProtKB-SubCell"/>
</dbReference>
<proteinExistence type="predicted"/>
<dbReference type="InterPro" id="IPR003884">
    <property type="entry name" value="FacI_MAC"/>
</dbReference>
<feature type="domain" description="Sushi" evidence="12">
    <location>
        <begin position="803"/>
        <end position="863"/>
    </location>
</feature>
<dbReference type="SUPFAM" id="SSF57535">
    <property type="entry name" value="Complement control module/SCR domain"/>
    <property type="match status" value="8"/>
</dbReference>
<evidence type="ECO:0000256" key="10">
    <source>
        <dbReference type="SAM" id="MobiDB-lite"/>
    </source>
</evidence>
<name>A0A913Z1D0_PATMI</name>
<dbReference type="SUPFAM" id="SSF100895">
    <property type="entry name" value="Kazal-type serine protease inhibitors"/>
    <property type="match status" value="4"/>
</dbReference>
<keyword evidence="4" id="KW-0732">Signal</keyword>
<dbReference type="InterPro" id="IPR043504">
    <property type="entry name" value="Peptidase_S1_PA_chymotrypsin"/>
</dbReference>
<evidence type="ECO:0000256" key="9">
    <source>
        <dbReference type="RuleBase" id="RU363034"/>
    </source>
</evidence>
<evidence type="ECO:0000259" key="12">
    <source>
        <dbReference type="PROSITE" id="PS50923"/>
    </source>
</evidence>